<feature type="transmembrane region" description="Helical" evidence="1">
    <location>
        <begin position="48"/>
        <end position="66"/>
    </location>
</feature>
<accession>A0A7W4W001</accession>
<keyword evidence="3" id="KW-1185">Reference proteome</keyword>
<feature type="transmembrane region" description="Helical" evidence="1">
    <location>
        <begin position="78"/>
        <end position="95"/>
    </location>
</feature>
<dbReference type="GO" id="GO:0022857">
    <property type="term" value="F:transmembrane transporter activity"/>
    <property type="evidence" value="ECO:0007669"/>
    <property type="project" value="InterPro"/>
</dbReference>
<feature type="transmembrane region" description="Helical" evidence="1">
    <location>
        <begin position="340"/>
        <end position="361"/>
    </location>
</feature>
<dbReference type="EMBL" id="JACHWR010000004">
    <property type="protein sequence ID" value="MBB3044830.1"/>
    <property type="molecule type" value="Genomic_DNA"/>
</dbReference>
<keyword evidence="1" id="KW-0472">Membrane</keyword>
<feature type="transmembrane region" description="Helical" evidence="1">
    <location>
        <begin position="211"/>
        <end position="232"/>
    </location>
</feature>
<dbReference type="PANTHER" id="PTHR23542:SF1">
    <property type="entry name" value="MAJOR FACILITATOR SUPERFAMILY (MFS) PROFILE DOMAIN-CONTAINING PROTEIN"/>
    <property type="match status" value="1"/>
</dbReference>
<name>A0A7W4W001_9ACTN</name>
<organism evidence="2 3">
    <name type="scientific">Nocardioides soli</name>
    <dbReference type="NCBI Taxonomy" id="1036020"/>
    <lineage>
        <taxon>Bacteria</taxon>
        <taxon>Bacillati</taxon>
        <taxon>Actinomycetota</taxon>
        <taxon>Actinomycetes</taxon>
        <taxon>Propionibacteriales</taxon>
        <taxon>Nocardioidaceae</taxon>
        <taxon>Nocardioides</taxon>
    </lineage>
</organism>
<comment type="caution">
    <text evidence="2">The sequence shown here is derived from an EMBL/GenBank/DDBJ whole genome shotgun (WGS) entry which is preliminary data.</text>
</comment>
<protein>
    <submittedName>
        <fullName evidence="2">MFS family permease</fullName>
    </submittedName>
</protein>
<dbReference type="Gene3D" id="1.20.1250.20">
    <property type="entry name" value="MFS general substrate transporter like domains"/>
    <property type="match status" value="1"/>
</dbReference>
<feature type="transmembrane region" description="Helical" evidence="1">
    <location>
        <begin position="294"/>
        <end position="320"/>
    </location>
</feature>
<proteinExistence type="predicted"/>
<gene>
    <name evidence="2" type="ORF">FHU40_004683</name>
</gene>
<evidence type="ECO:0000313" key="3">
    <source>
        <dbReference type="Proteomes" id="UP000589626"/>
    </source>
</evidence>
<feature type="transmembrane region" description="Helical" evidence="1">
    <location>
        <begin position="171"/>
        <end position="190"/>
    </location>
</feature>
<dbReference type="Proteomes" id="UP000589626">
    <property type="component" value="Unassembled WGS sequence"/>
</dbReference>
<feature type="transmembrane region" description="Helical" evidence="1">
    <location>
        <begin position="368"/>
        <end position="387"/>
    </location>
</feature>
<dbReference type="SUPFAM" id="SSF103473">
    <property type="entry name" value="MFS general substrate transporter"/>
    <property type="match status" value="1"/>
</dbReference>
<dbReference type="PANTHER" id="PTHR23542">
    <property type="match status" value="1"/>
</dbReference>
<sequence>MFTSYRRILSAPGALKMSSTALIARLPISMVGLGIVLLVSAATGRYGVAGAVSAAYMVSNAGFAILQGRLLDRLGQGRVLAVASISFGVSISLLVTSVQAGWPIVTTYVFAAIGGAFLPQVGSAVRARWSHVLDQPSDVQTAFALEAVLDEAVFILGPILVAVLATSWHPVAGLVIAVVACVAGTLTFSAQTSTAPPAQPRDDGAGPRPSMPWRAVIPLAVVCAALGVLFGAAEVTTVAFAEEKGHKAVSGALLALWAAGSLSAGVITGAIHWRRGPSTRVRWGSFAMACAMTPLYFVGSLPVMGAVLFVAGFAIAPTMIATMSLTESVVPAGRLTEGMAIMQTGLVAGVAPGATLSGLVVDHQGASAAYLVSVVAGLVAAIAAQTLPRPEGSLRGLRSRRD</sequence>
<reference evidence="2 3" key="1">
    <citation type="submission" date="2020-08" db="EMBL/GenBank/DDBJ databases">
        <title>Sequencing the genomes of 1000 actinobacteria strains.</title>
        <authorList>
            <person name="Klenk H.-P."/>
        </authorList>
    </citation>
    <scope>NUCLEOTIDE SEQUENCE [LARGE SCALE GENOMIC DNA]</scope>
    <source>
        <strain evidence="2 3">DSM 105498</strain>
    </source>
</reference>
<dbReference type="InterPro" id="IPR011701">
    <property type="entry name" value="MFS"/>
</dbReference>
<feature type="transmembrane region" description="Helical" evidence="1">
    <location>
        <begin position="21"/>
        <end position="42"/>
    </location>
</feature>
<dbReference type="InterPro" id="IPR036259">
    <property type="entry name" value="MFS_trans_sf"/>
</dbReference>
<dbReference type="AlphaFoldDB" id="A0A7W4W001"/>
<keyword evidence="1" id="KW-0812">Transmembrane</keyword>
<evidence type="ECO:0000313" key="2">
    <source>
        <dbReference type="EMBL" id="MBB3044830.1"/>
    </source>
</evidence>
<dbReference type="RefSeq" id="WP_183594855.1">
    <property type="nucleotide sequence ID" value="NZ_JACHWR010000004.1"/>
</dbReference>
<evidence type="ECO:0000256" key="1">
    <source>
        <dbReference type="SAM" id="Phobius"/>
    </source>
</evidence>
<feature type="transmembrane region" description="Helical" evidence="1">
    <location>
        <begin position="252"/>
        <end position="273"/>
    </location>
</feature>
<feature type="transmembrane region" description="Helical" evidence="1">
    <location>
        <begin position="142"/>
        <end position="165"/>
    </location>
</feature>
<dbReference type="Pfam" id="PF07690">
    <property type="entry name" value="MFS_1"/>
    <property type="match status" value="1"/>
</dbReference>
<keyword evidence="1" id="KW-1133">Transmembrane helix</keyword>
<feature type="transmembrane region" description="Helical" evidence="1">
    <location>
        <begin position="101"/>
        <end position="121"/>
    </location>
</feature>